<dbReference type="Pfam" id="PF00675">
    <property type="entry name" value="Peptidase_M16"/>
    <property type="match status" value="1"/>
</dbReference>
<dbReference type="AlphaFoldDB" id="A0A2H5XGH7"/>
<dbReference type="GO" id="GO:0046872">
    <property type="term" value="F:metal ion binding"/>
    <property type="evidence" value="ECO:0007669"/>
    <property type="project" value="InterPro"/>
</dbReference>
<reference evidence="4" key="1">
    <citation type="submission" date="2017-09" db="EMBL/GenBank/DDBJ databases">
        <title>Metaegenomics of thermophilic ammonia-oxidizing enrichment culture.</title>
        <authorList>
            <person name="Kato S."/>
            <person name="Suzuki K."/>
        </authorList>
    </citation>
    <scope>NUCLEOTIDE SEQUENCE [LARGE SCALE GENOMIC DNA]</scope>
</reference>
<evidence type="ECO:0000313" key="3">
    <source>
        <dbReference type="EMBL" id="GBD00294.1"/>
    </source>
</evidence>
<sequence>MAMAERLQSDASTVVDRQLDTGVRVITVLRADAPYAVAGVWLKGGSAADEAGREGTAHLLEHLLPLHPCGETTTQIAIERMGGLLTPETGRDYLAFPIAAAVADALPKMVAWLVAAMAAPPSDATVLEREKTLLRLEMMAQWDDPLWAVKTVVEARLFAGTPYAHPPSGWLESVAHLELDAVQRYHARQCIAPNAALIAVLPRLEHMAALEVAVAALPKVPTPLPSADTSQPFTSAPAPSTKGQRDGVIWGMGWRLTVAADEEAALRAWLHYWQSVLLPVALGSGVQEWRLFVNPTRQGWAIVLAVRSRVAASEVQRRIAASLRQTAAVILPPERLSLLQQRLLLEHRCRIVDPLECARSVGQAWALYDNPTAPSGYAAAVAGLSADSVRTFAQRMAEAEPLTFEVRGGG</sequence>
<dbReference type="GO" id="GO:0008233">
    <property type="term" value="F:peptidase activity"/>
    <property type="evidence" value="ECO:0007669"/>
    <property type="project" value="UniProtKB-KW"/>
</dbReference>
<dbReference type="PANTHER" id="PTHR11851">
    <property type="entry name" value="METALLOPROTEASE"/>
    <property type="match status" value="1"/>
</dbReference>
<name>A0A2H5XGH7_9BACT</name>
<dbReference type="Gene3D" id="3.30.830.10">
    <property type="entry name" value="Metalloenzyme, LuxS/M16 peptidase-like"/>
    <property type="match status" value="1"/>
</dbReference>
<dbReference type="EC" id="3.4.24.-" evidence="3"/>
<protein>
    <submittedName>
        <fullName evidence="3">Putative zinc protease</fullName>
        <ecNumber evidence="3">3.4.24.-</ecNumber>
    </submittedName>
</protein>
<evidence type="ECO:0000256" key="1">
    <source>
        <dbReference type="ARBA" id="ARBA00007261"/>
    </source>
</evidence>
<dbReference type="Proteomes" id="UP000236173">
    <property type="component" value="Unassembled WGS sequence"/>
</dbReference>
<comment type="similarity">
    <text evidence="1">Belongs to the peptidase M16 family.</text>
</comment>
<keyword evidence="3" id="KW-0645">Protease</keyword>
<evidence type="ECO:0000313" key="4">
    <source>
        <dbReference type="Proteomes" id="UP000236173"/>
    </source>
</evidence>
<dbReference type="GO" id="GO:0006508">
    <property type="term" value="P:proteolysis"/>
    <property type="evidence" value="ECO:0007669"/>
    <property type="project" value="UniProtKB-KW"/>
</dbReference>
<dbReference type="InterPro" id="IPR050361">
    <property type="entry name" value="MPP/UQCRC_Complex"/>
</dbReference>
<proteinExistence type="inferred from homology"/>
<comment type="caution">
    <text evidence="3">The sequence shown here is derived from an EMBL/GenBank/DDBJ whole genome shotgun (WGS) entry which is preliminary data.</text>
</comment>
<organism evidence="3 4">
    <name type="scientific">Candidatus Fervidibacter japonicus</name>
    <dbReference type="NCBI Taxonomy" id="2035412"/>
    <lineage>
        <taxon>Bacteria</taxon>
        <taxon>Candidatus Fervidibacterota</taxon>
        <taxon>Candidatus Fervidibacter</taxon>
    </lineage>
</organism>
<dbReference type="EMBL" id="BEHT01000075">
    <property type="protein sequence ID" value="GBD00294.1"/>
    <property type="molecule type" value="Genomic_DNA"/>
</dbReference>
<keyword evidence="3" id="KW-0378">Hydrolase</keyword>
<evidence type="ECO:0000259" key="2">
    <source>
        <dbReference type="Pfam" id="PF00675"/>
    </source>
</evidence>
<dbReference type="InterPro" id="IPR011765">
    <property type="entry name" value="Pept_M16_N"/>
</dbReference>
<accession>A0A2H5XGH7</accession>
<feature type="domain" description="Peptidase M16 N-terminal" evidence="2">
    <location>
        <begin position="27"/>
        <end position="164"/>
    </location>
</feature>
<gene>
    <name evidence="3" type="ORF">HRbin17_02834</name>
</gene>
<dbReference type="InterPro" id="IPR011249">
    <property type="entry name" value="Metalloenz_LuxS/M16"/>
</dbReference>
<dbReference type="SUPFAM" id="SSF63411">
    <property type="entry name" value="LuxS/MPP-like metallohydrolase"/>
    <property type="match status" value="2"/>
</dbReference>
<dbReference type="PANTHER" id="PTHR11851:SF49">
    <property type="entry name" value="MITOCHONDRIAL-PROCESSING PEPTIDASE SUBUNIT ALPHA"/>
    <property type="match status" value="1"/>
</dbReference>